<accession>A0A3B0T0M3</accession>
<dbReference type="AlphaFoldDB" id="A0A3B0T0M3"/>
<gene>
    <name evidence="1" type="ORF">MNBD_ALPHA09-140</name>
</gene>
<reference evidence="1" key="1">
    <citation type="submission" date="2018-06" db="EMBL/GenBank/DDBJ databases">
        <authorList>
            <person name="Zhirakovskaya E."/>
        </authorList>
    </citation>
    <scope>NUCLEOTIDE SEQUENCE</scope>
</reference>
<protein>
    <submittedName>
        <fullName evidence="1">Uncharacterized protein</fullName>
    </submittedName>
</protein>
<evidence type="ECO:0000313" key="1">
    <source>
        <dbReference type="EMBL" id="VAW10430.1"/>
    </source>
</evidence>
<name>A0A3B0T0M3_9ZZZZ</name>
<organism evidence="1">
    <name type="scientific">hydrothermal vent metagenome</name>
    <dbReference type="NCBI Taxonomy" id="652676"/>
    <lineage>
        <taxon>unclassified sequences</taxon>
        <taxon>metagenomes</taxon>
        <taxon>ecological metagenomes</taxon>
    </lineage>
</organism>
<dbReference type="EMBL" id="UOEM01000014">
    <property type="protein sequence ID" value="VAW10430.1"/>
    <property type="molecule type" value="Genomic_DNA"/>
</dbReference>
<sequence length="53" mass="5672">MTCIRCAEASRNVAIALAATSTSSRRRNSGFWVAIPAGQVLAWHIRAATQPMA</sequence>
<proteinExistence type="predicted"/>